<name>A0A1J8Q3R5_9AGAM</name>
<gene>
    <name evidence="1" type="ORF">AZE42_08848</name>
</gene>
<proteinExistence type="predicted"/>
<comment type="caution">
    <text evidence="1">The sequence shown here is derived from an EMBL/GenBank/DDBJ whole genome shotgun (WGS) entry which is preliminary data.</text>
</comment>
<evidence type="ECO:0000313" key="2">
    <source>
        <dbReference type="Proteomes" id="UP000183567"/>
    </source>
</evidence>
<accession>A0A1J8Q3R5</accession>
<organism evidence="1 2">
    <name type="scientific">Rhizopogon vesiculosus</name>
    <dbReference type="NCBI Taxonomy" id="180088"/>
    <lineage>
        <taxon>Eukaryota</taxon>
        <taxon>Fungi</taxon>
        <taxon>Dikarya</taxon>
        <taxon>Basidiomycota</taxon>
        <taxon>Agaricomycotina</taxon>
        <taxon>Agaricomycetes</taxon>
        <taxon>Agaricomycetidae</taxon>
        <taxon>Boletales</taxon>
        <taxon>Suillineae</taxon>
        <taxon>Rhizopogonaceae</taxon>
        <taxon>Rhizopogon</taxon>
    </lineage>
</organism>
<sequence length="41" mass="4371">MVTLETADPSSAPSSPIENSVKCFLGEPSYQTSGELCLHLM</sequence>
<dbReference type="AlphaFoldDB" id="A0A1J8Q3R5"/>
<protein>
    <submittedName>
        <fullName evidence="1">Uncharacterized protein</fullName>
    </submittedName>
</protein>
<reference evidence="1 2" key="1">
    <citation type="submission" date="2016-03" db="EMBL/GenBank/DDBJ databases">
        <title>Comparative genomics of the ectomycorrhizal sister species Rhizopogon vinicolor and Rhizopogon vesiculosus (Basidiomycota: Boletales) reveals a divergence of the mating type B locus.</title>
        <authorList>
            <person name="Mujic A.B."/>
            <person name="Kuo A."/>
            <person name="Tritt A."/>
            <person name="Lipzen A."/>
            <person name="Chen C."/>
            <person name="Johnson J."/>
            <person name="Sharma A."/>
            <person name="Barry K."/>
            <person name="Grigoriev I.V."/>
            <person name="Spatafora J.W."/>
        </authorList>
    </citation>
    <scope>NUCLEOTIDE SEQUENCE [LARGE SCALE GENOMIC DNA]</scope>
    <source>
        <strain evidence="1 2">AM-OR11-056</strain>
    </source>
</reference>
<evidence type="ECO:0000313" key="1">
    <source>
        <dbReference type="EMBL" id="OJA15693.1"/>
    </source>
</evidence>
<keyword evidence="2" id="KW-1185">Reference proteome</keyword>
<dbReference type="EMBL" id="LVVM01002937">
    <property type="protein sequence ID" value="OJA15693.1"/>
    <property type="molecule type" value="Genomic_DNA"/>
</dbReference>
<dbReference type="Proteomes" id="UP000183567">
    <property type="component" value="Unassembled WGS sequence"/>
</dbReference>